<reference evidence="1" key="2">
    <citation type="journal article" date="2015" name="Fish Shellfish Immunol.">
        <title>Early steps in the European eel (Anguilla anguilla)-Vibrio vulnificus interaction in the gills: Role of the RtxA13 toxin.</title>
        <authorList>
            <person name="Callol A."/>
            <person name="Pajuelo D."/>
            <person name="Ebbesson L."/>
            <person name="Teles M."/>
            <person name="MacKenzie S."/>
            <person name="Amaro C."/>
        </authorList>
    </citation>
    <scope>NUCLEOTIDE SEQUENCE</scope>
</reference>
<dbReference type="EMBL" id="GBXM01008289">
    <property type="protein sequence ID" value="JAI00289.1"/>
    <property type="molecule type" value="Transcribed_RNA"/>
</dbReference>
<evidence type="ECO:0000313" key="1">
    <source>
        <dbReference type="EMBL" id="JAI00289.1"/>
    </source>
</evidence>
<protein>
    <submittedName>
        <fullName evidence="1">Uncharacterized protein</fullName>
    </submittedName>
</protein>
<dbReference type="AlphaFoldDB" id="A0A0E9XF44"/>
<name>A0A0E9XF44_ANGAN</name>
<proteinExistence type="predicted"/>
<accession>A0A0E9XF44</accession>
<organism evidence="1">
    <name type="scientific">Anguilla anguilla</name>
    <name type="common">European freshwater eel</name>
    <name type="synonym">Muraena anguilla</name>
    <dbReference type="NCBI Taxonomy" id="7936"/>
    <lineage>
        <taxon>Eukaryota</taxon>
        <taxon>Metazoa</taxon>
        <taxon>Chordata</taxon>
        <taxon>Craniata</taxon>
        <taxon>Vertebrata</taxon>
        <taxon>Euteleostomi</taxon>
        <taxon>Actinopterygii</taxon>
        <taxon>Neopterygii</taxon>
        <taxon>Teleostei</taxon>
        <taxon>Anguilliformes</taxon>
        <taxon>Anguillidae</taxon>
        <taxon>Anguilla</taxon>
    </lineage>
</organism>
<reference evidence="1" key="1">
    <citation type="submission" date="2014-11" db="EMBL/GenBank/DDBJ databases">
        <authorList>
            <person name="Amaro Gonzalez C."/>
        </authorList>
    </citation>
    <scope>NUCLEOTIDE SEQUENCE</scope>
</reference>
<sequence>MILIEIVEDFNVVIQYGFINLLSKHPAHLTLHFLNDLTQ</sequence>